<gene>
    <name evidence="4" type="ORF">GLAREA_07271</name>
</gene>
<dbReference type="Gene3D" id="1.10.606.10">
    <property type="entry name" value="Vanadium-containing Chloroperoxidase, domain 2"/>
    <property type="match status" value="1"/>
</dbReference>
<dbReference type="eggNOG" id="ENOG502SHHR">
    <property type="taxonomic scope" value="Eukaryota"/>
</dbReference>
<dbReference type="AlphaFoldDB" id="S3E7G3"/>
<sequence>MVVLPPTNEPASWNTNYILFWNSLALDLNRLTSSIGGPGGGPPASARFLAILHLAINDAYFAINPDKTGNATTYLDPNSSDPSTKLPALVGATDASQAVAGAANTVLRQLYTSPAAGVATAATNELTALIDGYLARLPVLNTLGNSYRFGVAVGKAILNLLDQGPAPFDQDSYRPSGGQYKFSEDPSNPIKRVPVNPNDPNGPQKSIRPVNAPFYGMLGKRIAVQHKVNGAPTEHIIADPPVGFGINNLDAYNFAFKEVYSQGGNAALNTTRRTPDQTTAGYFWAYDGSNLIGTPPRNYNQILRKIAVEKRPAAGLTDEKNNADFARLFCLANVVMGDAGIFAWQAKWCFEFWRPLNGVRQDIQSPLHDPFWLTLGAPETNTDQISFKPPFPSYPSGHATFGGAFFQAIRLYYKKRDNLPFAPDEADNIAFEATSEELNGISRDLRQPYDPSAPITDQQGLVRTDIGARKFPSLWSAIFENGISRIYLGVHWGFDAFAAEDVVTSKTFTADGLINYKAAQDIKYQTVGARGDRPGQLFPIGGVPLGIEIANDVFQSNVKPTPQQFQPSGRNKCGDPPSSRAPPTLNGKSSEQNGESSESVLDVN</sequence>
<dbReference type="Pfam" id="PF17897">
    <property type="entry name" value="VCPO_N"/>
    <property type="match status" value="1"/>
</dbReference>
<feature type="domain" description="Vanadium chloroperoxidase N-terminal" evidence="3">
    <location>
        <begin position="4"/>
        <end position="221"/>
    </location>
</feature>
<evidence type="ECO:0000313" key="5">
    <source>
        <dbReference type="Proteomes" id="UP000016922"/>
    </source>
</evidence>
<keyword evidence="4" id="KW-0575">Peroxidase</keyword>
<dbReference type="HOGENOM" id="CLU_475833_0_0_1"/>
<protein>
    <submittedName>
        <fullName evidence="4">Acid phosphatase/Vanadium-dependent haloperoxidase</fullName>
    </submittedName>
</protein>
<dbReference type="Proteomes" id="UP000016922">
    <property type="component" value="Unassembled WGS sequence"/>
</dbReference>
<evidence type="ECO:0000256" key="1">
    <source>
        <dbReference type="SAM" id="MobiDB-lite"/>
    </source>
</evidence>
<reference evidence="4 5" key="1">
    <citation type="journal article" date="2013" name="BMC Genomics">
        <title>Genomics-driven discovery of the pneumocandin biosynthetic gene cluster in the fungus Glarea lozoyensis.</title>
        <authorList>
            <person name="Chen L."/>
            <person name="Yue Q."/>
            <person name="Zhang X."/>
            <person name="Xiang M."/>
            <person name="Wang C."/>
            <person name="Li S."/>
            <person name="Che Y."/>
            <person name="Ortiz-Lopez F.J."/>
            <person name="Bills G.F."/>
            <person name="Liu X."/>
            <person name="An Z."/>
        </authorList>
    </citation>
    <scope>NUCLEOTIDE SEQUENCE [LARGE SCALE GENOMIC DNA]</scope>
    <source>
        <strain evidence="5">ATCC 20868 / MF5171</strain>
    </source>
</reference>
<dbReference type="GeneID" id="19466324"/>
<accession>S3E7G3</accession>
<proteinExistence type="predicted"/>
<dbReference type="InterPro" id="IPR052559">
    <property type="entry name" value="V-haloperoxidase"/>
</dbReference>
<evidence type="ECO:0000313" key="4">
    <source>
        <dbReference type="EMBL" id="EPE34258.1"/>
    </source>
</evidence>
<dbReference type="Pfam" id="PF01569">
    <property type="entry name" value="PAP2"/>
    <property type="match status" value="1"/>
</dbReference>
<dbReference type="PANTHER" id="PTHR34599:SF1">
    <property type="entry name" value="PHOSPHATIDIC ACID PHOSPHATASE TYPE 2_HALOPEROXIDASE DOMAIN-CONTAINING PROTEIN"/>
    <property type="match status" value="1"/>
</dbReference>
<dbReference type="SUPFAM" id="SSF48317">
    <property type="entry name" value="Acid phosphatase/Vanadium-dependent haloperoxidase"/>
    <property type="match status" value="1"/>
</dbReference>
<name>S3E7G3_GLAL2</name>
<dbReference type="RefSeq" id="XP_008079410.1">
    <property type="nucleotide sequence ID" value="XM_008081219.1"/>
</dbReference>
<organism evidence="4 5">
    <name type="scientific">Glarea lozoyensis (strain ATCC 20868 / MF5171)</name>
    <dbReference type="NCBI Taxonomy" id="1116229"/>
    <lineage>
        <taxon>Eukaryota</taxon>
        <taxon>Fungi</taxon>
        <taxon>Dikarya</taxon>
        <taxon>Ascomycota</taxon>
        <taxon>Pezizomycotina</taxon>
        <taxon>Leotiomycetes</taxon>
        <taxon>Helotiales</taxon>
        <taxon>Helotiaceae</taxon>
        <taxon>Glarea</taxon>
    </lineage>
</organism>
<dbReference type="GO" id="GO:0004601">
    <property type="term" value="F:peroxidase activity"/>
    <property type="evidence" value="ECO:0007669"/>
    <property type="project" value="UniProtKB-KW"/>
</dbReference>
<feature type="region of interest" description="Disordered" evidence="1">
    <location>
        <begin position="561"/>
        <end position="604"/>
    </location>
</feature>
<feature type="domain" description="Phosphatidic acid phosphatase type 2/haloperoxidase" evidence="2">
    <location>
        <begin position="335"/>
        <end position="498"/>
    </location>
</feature>
<keyword evidence="5" id="KW-1185">Reference proteome</keyword>
<dbReference type="InterPro" id="IPR036938">
    <property type="entry name" value="PAP2/HPO_sf"/>
</dbReference>
<feature type="compositionally biased region" description="Polar residues" evidence="1">
    <location>
        <begin position="586"/>
        <end position="604"/>
    </location>
</feature>
<evidence type="ECO:0000259" key="2">
    <source>
        <dbReference type="Pfam" id="PF01569"/>
    </source>
</evidence>
<evidence type="ECO:0000259" key="3">
    <source>
        <dbReference type="Pfam" id="PF17897"/>
    </source>
</evidence>
<dbReference type="OrthoDB" id="9997027at2759"/>
<feature type="region of interest" description="Disordered" evidence="1">
    <location>
        <begin position="168"/>
        <end position="207"/>
    </location>
</feature>
<dbReference type="PANTHER" id="PTHR34599">
    <property type="entry name" value="PEROXIDASE-RELATED"/>
    <property type="match status" value="1"/>
</dbReference>
<dbReference type="CDD" id="cd03398">
    <property type="entry name" value="PAP2_haloperoxidase"/>
    <property type="match status" value="1"/>
</dbReference>
<dbReference type="InterPro" id="IPR000326">
    <property type="entry name" value="PAP2/HPO"/>
</dbReference>
<dbReference type="InterPro" id="IPR041067">
    <property type="entry name" value="VCPO_N"/>
</dbReference>
<keyword evidence="4" id="KW-0560">Oxidoreductase</keyword>
<dbReference type="Gene3D" id="1.20.144.10">
    <property type="entry name" value="Phosphatidic acid phosphatase type 2/haloperoxidase"/>
    <property type="match status" value="1"/>
</dbReference>
<dbReference type="InterPro" id="IPR016119">
    <property type="entry name" value="Br/Cl_peroxidase_C"/>
</dbReference>
<dbReference type="EMBL" id="KE145357">
    <property type="protein sequence ID" value="EPE34258.1"/>
    <property type="molecule type" value="Genomic_DNA"/>
</dbReference>
<dbReference type="OMA" id="FEFWRPL"/>
<dbReference type="KEGG" id="glz:GLAREA_07271"/>